<gene>
    <name evidence="1" type="ORF">ACFSCX_19605</name>
</gene>
<reference evidence="2" key="1">
    <citation type="journal article" date="2019" name="Int. J. Syst. Evol. Microbiol.">
        <title>The Global Catalogue of Microorganisms (GCM) 10K type strain sequencing project: providing services to taxonomists for standard genome sequencing and annotation.</title>
        <authorList>
            <consortium name="The Broad Institute Genomics Platform"/>
            <consortium name="The Broad Institute Genome Sequencing Center for Infectious Disease"/>
            <person name="Wu L."/>
            <person name="Ma J."/>
        </authorList>
    </citation>
    <scope>NUCLEOTIDE SEQUENCE [LARGE SCALE GENOMIC DNA]</scope>
    <source>
        <strain evidence="2">CCUG 49339</strain>
    </source>
</reference>
<organism evidence="1 2">
    <name type="scientific">Bacillus salitolerans</name>
    <dbReference type="NCBI Taxonomy" id="1437434"/>
    <lineage>
        <taxon>Bacteria</taxon>
        <taxon>Bacillati</taxon>
        <taxon>Bacillota</taxon>
        <taxon>Bacilli</taxon>
        <taxon>Bacillales</taxon>
        <taxon>Bacillaceae</taxon>
        <taxon>Bacillus</taxon>
    </lineage>
</organism>
<keyword evidence="2" id="KW-1185">Reference proteome</keyword>
<dbReference type="RefSeq" id="WP_377929945.1">
    <property type="nucleotide sequence ID" value="NZ_JBHUEM010000046.1"/>
</dbReference>
<proteinExistence type="predicted"/>
<protein>
    <submittedName>
        <fullName evidence="1">Uncharacterized protein</fullName>
    </submittedName>
</protein>
<dbReference type="Proteomes" id="UP001597214">
    <property type="component" value="Unassembled WGS sequence"/>
</dbReference>
<dbReference type="EMBL" id="JBHUEM010000046">
    <property type="protein sequence ID" value="MFD1738726.1"/>
    <property type="molecule type" value="Genomic_DNA"/>
</dbReference>
<evidence type="ECO:0000313" key="2">
    <source>
        <dbReference type="Proteomes" id="UP001597214"/>
    </source>
</evidence>
<sequence length="150" mass="17072">MARTREGTSITIVSMTELYKMERAQREIMRDGIIQPDDNKLENGLSTFASVLGFFVTKVPTPVGVALSAVSLGLSMVPSEKDILESLDYRGRDWLREMYDFMYDNPQYDLIEIEYPFLEYLDVNSDGEDIKFVTGIGLLKRVHTSGGWIM</sequence>
<evidence type="ECO:0000313" key="1">
    <source>
        <dbReference type="EMBL" id="MFD1738726.1"/>
    </source>
</evidence>
<accession>A0ABW4LV12</accession>
<comment type="caution">
    <text evidence="1">The sequence shown here is derived from an EMBL/GenBank/DDBJ whole genome shotgun (WGS) entry which is preliminary data.</text>
</comment>
<name>A0ABW4LV12_9BACI</name>